<dbReference type="SMART" id="SM00342">
    <property type="entry name" value="HTH_ARAC"/>
    <property type="match status" value="1"/>
</dbReference>
<dbReference type="InterPro" id="IPR009057">
    <property type="entry name" value="Homeodomain-like_sf"/>
</dbReference>
<dbReference type="InterPro" id="IPR018060">
    <property type="entry name" value="HTH_AraC"/>
</dbReference>
<evidence type="ECO:0000259" key="4">
    <source>
        <dbReference type="PROSITE" id="PS01124"/>
    </source>
</evidence>
<dbReference type="InterPro" id="IPR002818">
    <property type="entry name" value="DJ-1/PfpI"/>
</dbReference>
<feature type="compositionally biased region" description="Pro residues" evidence="3">
    <location>
        <begin position="335"/>
        <end position="353"/>
    </location>
</feature>
<protein>
    <submittedName>
        <fullName evidence="5">GlxA family transcriptional regulator</fullName>
    </submittedName>
</protein>
<proteinExistence type="predicted"/>
<dbReference type="InterPro" id="IPR052158">
    <property type="entry name" value="INH-QAR"/>
</dbReference>
<feature type="region of interest" description="Disordered" evidence="3">
    <location>
        <begin position="325"/>
        <end position="367"/>
    </location>
</feature>
<sequence length="367" mass="37762">MTAESAPPSRVRRVAVIAAPPVSMFNLAIPEMLFGKVEIDGAPGYETVICAPDPGPVTTTGGLDLVVPHGLDAVSGADTVVLAGSGSYTDPDPRILAALRGAATAGSRIASICTGAFALAEAGLLDGRAATTYWAYSSLLAARHPAVDLQDDVLFVQDGPVLTSSGYAAGIDLCLHVIRTDYGAAVANTVARLALVAPVRPGGQTQFTQTPLPPERGVSFAATRAWAMEHLDEPLGLTDLARHAGVSVRTLSRRFHAETGVSPLQWLLHHRVERAKELLETTSLAMDGVARASGLGTGDSLRRHLLGRTGLTPSAYRSSFSRLTAADARSADAPAPTPPAPALTPAATTPPAPALTAAATAPPSRAS</sequence>
<dbReference type="Gene3D" id="1.10.10.60">
    <property type="entry name" value="Homeodomain-like"/>
    <property type="match status" value="1"/>
</dbReference>
<dbReference type="Pfam" id="PF01965">
    <property type="entry name" value="DJ-1_PfpI"/>
    <property type="match status" value="1"/>
</dbReference>
<accession>A0ABW6XH51</accession>
<keyword evidence="2" id="KW-0804">Transcription</keyword>
<organism evidence="5 6">
    <name type="scientific">Streptomyces flavochromogenes</name>
    <dbReference type="NCBI Taxonomy" id="68199"/>
    <lineage>
        <taxon>Bacteria</taxon>
        <taxon>Bacillati</taxon>
        <taxon>Actinomycetota</taxon>
        <taxon>Actinomycetes</taxon>
        <taxon>Kitasatosporales</taxon>
        <taxon>Streptomycetaceae</taxon>
        <taxon>Streptomyces</taxon>
    </lineage>
</organism>
<name>A0ABW6XH51_9ACTN</name>
<evidence type="ECO:0000256" key="3">
    <source>
        <dbReference type="SAM" id="MobiDB-lite"/>
    </source>
</evidence>
<evidence type="ECO:0000313" key="6">
    <source>
        <dbReference type="Proteomes" id="UP001602370"/>
    </source>
</evidence>
<dbReference type="PANTHER" id="PTHR43130">
    <property type="entry name" value="ARAC-FAMILY TRANSCRIPTIONAL REGULATOR"/>
    <property type="match status" value="1"/>
</dbReference>
<keyword evidence="1" id="KW-0805">Transcription regulation</keyword>
<dbReference type="SUPFAM" id="SSF52317">
    <property type="entry name" value="Class I glutamine amidotransferase-like"/>
    <property type="match status" value="1"/>
</dbReference>
<evidence type="ECO:0000256" key="2">
    <source>
        <dbReference type="ARBA" id="ARBA00023163"/>
    </source>
</evidence>
<gene>
    <name evidence="5" type="ORF">ACFY8C_00425</name>
</gene>
<dbReference type="InterPro" id="IPR029062">
    <property type="entry name" value="Class_I_gatase-like"/>
</dbReference>
<dbReference type="RefSeq" id="WP_388304180.1">
    <property type="nucleotide sequence ID" value="NZ_JBIBDZ010000001.1"/>
</dbReference>
<comment type="caution">
    <text evidence="5">The sequence shown here is derived from an EMBL/GenBank/DDBJ whole genome shotgun (WGS) entry which is preliminary data.</text>
</comment>
<evidence type="ECO:0000313" key="5">
    <source>
        <dbReference type="EMBL" id="MFF5916798.1"/>
    </source>
</evidence>
<dbReference type="SUPFAM" id="SSF46689">
    <property type="entry name" value="Homeodomain-like"/>
    <property type="match status" value="2"/>
</dbReference>
<dbReference type="PANTHER" id="PTHR43130:SF3">
    <property type="entry name" value="HTH-TYPE TRANSCRIPTIONAL REGULATOR RV1931C"/>
    <property type="match status" value="1"/>
</dbReference>
<dbReference type="PROSITE" id="PS01124">
    <property type="entry name" value="HTH_ARAC_FAMILY_2"/>
    <property type="match status" value="1"/>
</dbReference>
<feature type="compositionally biased region" description="Low complexity" evidence="3">
    <location>
        <begin position="354"/>
        <end position="367"/>
    </location>
</feature>
<dbReference type="Gene3D" id="3.40.50.880">
    <property type="match status" value="1"/>
</dbReference>
<reference evidence="5 6" key="1">
    <citation type="submission" date="2024-10" db="EMBL/GenBank/DDBJ databases">
        <title>The Natural Products Discovery Center: Release of the First 8490 Sequenced Strains for Exploring Actinobacteria Biosynthetic Diversity.</title>
        <authorList>
            <person name="Kalkreuter E."/>
            <person name="Kautsar S.A."/>
            <person name="Yang D."/>
            <person name="Bader C.D."/>
            <person name="Teijaro C.N."/>
            <person name="Fluegel L."/>
            <person name="Davis C.M."/>
            <person name="Simpson J.R."/>
            <person name="Lauterbach L."/>
            <person name="Steele A.D."/>
            <person name="Gui C."/>
            <person name="Meng S."/>
            <person name="Li G."/>
            <person name="Viehrig K."/>
            <person name="Ye F."/>
            <person name="Su P."/>
            <person name="Kiefer A.F."/>
            <person name="Nichols A."/>
            <person name="Cepeda A.J."/>
            <person name="Yan W."/>
            <person name="Fan B."/>
            <person name="Jiang Y."/>
            <person name="Adhikari A."/>
            <person name="Zheng C.-J."/>
            <person name="Schuster L."/>
            <person name="Cowan T.M."/>
            <person name="Smanski M.J."/>
            <person name="Chevrette M.G."/>
            <person name="De Carvalho L.P.S."/>
            <person name="Shen B."/>
        </authorList>
    </citation>
    <scope>NUCLEOTIDE SEQUENCE [LARGE SCALE GENOMIC DNA]</scope>
    <source>
        <strain evidence="5 6">NPDC012605</strain>
    </source>
</reference>
<feature type="compositionally biased region" description="Low complexity" evidence="3">
    <location>
        <begin position="325"/>
        <end position="334"/>
    </location>
</feature>
<dbReference type="CDD" id="cd03137">
    <property type="entry name" value="GATase1_AraC_1"/>
    <property type="match status" value="1"/>
</dbReference>
<feature type="domain" description="HTH araC/xylS-type" evidence="4">
    <location>
        <begin position="221"/>
        <end position="319"/>
    </location>
</feature>
<dbReference type="Proteomes" id="UP001602370">
    <property type="component" value="Unassembled WGS sequence"/>
</dbReference>
<evidence type="ECO:0000256" key="1">
    <source>
        <dbReference type="ARBA" id="ARBA00023015"/>
    </source>
</evidence>
<keyword evidence="6" id="KW-1185">Reference proteome</keyword>
<dbReference type="Pfam" id="PF12833">
    <property type="entry name" value="HTH_18"/>
    <property type="match status" value="1"/>
</dbReference>
<dbReference type="EMBL" id="JBIBDZ010000001">
    <property type="protein sequence ID" value="MFF5916798.1"/>
    <property type="molecule type" value="Genomic_DNA"/>
</dbReference>